<dbReference type="EMBL" id="HBUF01343627">
    <property type="protein sequence ID" value="CAG6706878.1"/>
    <property type="molecule type" value="Transcribed_RNA"/>
</dbReference>
<evidence type="ECO:0000313" key="1">
    <source>
        <dbReference type="EMBL" id="CAG6706878.1"/>
    </source>
</evidence>
<name>A0A8D8XT86_9HEMI</name>
<proteinExistence type="predicted"/>
<reference evidence="1" key="1">
    <citation type="submission" date="2021-05" db="EMBL/GenBank/DDBJ databases">
        <authorList>
            <person name="Alioto T."/>
            <person name="Alioto T."/>
            <person name="Gomez Garrido J."/>
        </authorList>
    </citation>
    <scope>NUCLEOTIDE SEQUENCE</scope>
</reference>
<accession>A0A8D8XT86</accession>
<organism evidence="1">
    <name type="scientific">Cacopsylla melanoneura</name>
    <dbReference type="NCBI Taxonomy" id="428564"/>
    <lineage>
        <taxon>Eukaryota</taxon>
        <taxon>Metazoa</taxon>
        <taxon>Ecdysozoa</taxon>
        <taxon>Arthropoda</taxon>
        <taxon>Hexapoda</taxon>
        <taxon>Insecta</taxon>
        <taxon>Pterygota</taxon>
        <taxon>Neoptera</taxon>
        <taxon>Paraneoptera</taxon>
        <taxon>Hemiptera</taxon>
        <taxon>Sternorrhyncha</taxon>
        <taxon>Psylloidea</taxon>
        <taxon>Psyllidae</taxon>
        <taxon>Psyllinae</taxon>
        <taxon>Cacopsylla</taxon>
    </lineage>
</organism>
<dbReference type="AlphaFoldDB" id="A0A8D8XT86"/>
<sequence>MIIRDRGFASCTLFQYSMDSYFTRQWPDCRIFNFEILTNGINIWICEYYSILYWNRALARPKSQEPIFCSKKVRRYVRICLFCIYKDTYSILTKLLVLNIKCGRQSFRKIRHNGR</sequence>
<protein>
    <submittedName>
        <fullName evidence="1">Uncharacterized protein</fullName>
    </submittedName>
</protein>